<sequence>MPYNIQNKAMNDLLKGYTSNFATKCKFWDEYSFLHKINSAKSFPKQYKYNSCLVINHLGEFYLSILEPLKIKTKNQSSLFLENQEKI</sequence>
<name>A0A397W0N3_9GLOM</name>
<protein>
    <submittedName>
        <fullName evidence="1">Uncharacterized protein</fullName>
    </submittedName>
</protein>
<dbReference type="AlphaFoldDB" id="A0A397W0N3"/>
<dbReference type="Proteomes" id="UP000266673">
    <property type="component" value="Unassembled WGS sequence"/>
</dbReference>
<accession>A0A397W0N3</accession>
<comment type="caution">
    <text evidence="1">The sequence shown here is derived from an EMBL/GenBank/DDBJ whole genome shotgun (WGS) entry which is preliminary data.</text>
</comment>
<evidence type="ECO:0000313" key="2">
    <source>
        <dbReference type="Proteomes" id="UP000266673"/>
    </source>
</evidence>
<reference evidence="1 2" key="1">
    <citation type="submission" date="2018-06" db="EMBL/GenBank/DDBJ databases">
        <title>Comparative genomics reveals the genomic features of Rhizophagus irregularis, R. cerebriforme, R. diaphanum and Gigaspora rosea, and their symbiotic lifestyle signature.</title>
        <authorList>
            <person name="Morin E."/>
            <person name="San Clemente H."/>
            <person name="Chen E.C.H."/>
            <person name="De La Providencia I."/>
            <person name="Hainaut M."/>
            <person name="Kuo A."/>
            <person name="Kohler A."/>
            <person name="Murat C."/>
            <person name="Tang N."/>
            <person name="Roy S."/>
            <person name="Loubradou J."/>
            <person name="Henrissat B."/>
            <person name="Grigoriev I.V."/>
            <person name="Corradi N."/>
            <person name="Roux C."/>
            <person name="Martin F.M."/>
        </authorList>
    </citation>
    <scope>NUCLEOTIDE SEQUENCE [LARGE SCALE GENOMIC DNA]</scope>
    <source>
        <strain evidence="1 2">DAOM 194757</strain>
    </source>
</reference>
<keyword evidence="2" id="KW-1185">Reference proteome</keyword>
<proteinExistence type="predicted"/>
<gene>
    <name evidence="1" type="ORF">C2G38_2162191</name>
</gene>
<dbReference type="OrthoDB" id="2312414at2759"/>
<organism evidence="1 2">
    <name type="scientific">Gigaspora rosea</name>
    <dbReference type="NCBI Taxonomy" id="44941"/>
    <lineage>
        <taxon>Eukaryota</taxon>
        <taxon>Fungi</taxon>
        <taxon>Fungi incertae sedis</taxon>
        <taxon>Mucoromycota</taxon>
        <taxon>Glomeromycotina</taxon>
        <taxon>Glomeromycetes</taxon>
        <taxon>Diversisporales</taxon>
        <taxon>Gigasporaceae</taxon>
        <taxon>Gigaspora</taxon>
    </lineage>
</organism>
<dbReference type="EMBL" id="QKWP01000120">
    <property type="protein sequence ID" value="RIB26839.1"/>
    <property type="molecule type" value="Genomic_DNA"/>
</dbReference>
<evidence type="ECO:0000313" key="1">
    <source>
        <dbReference type="EMBL" id="RIB26839.1"/>
    </source>
</evidence>